<dbReference type="RefSeq" id="WP_191710978.1">
    <property type="nucleotide sequence ID" value="NZ_JACSPQ010000061.1"/>
</dbReference>
<proteinExistence type="predicted"/>
<keyword evidence="2" id="KW-0808">Transferase</keyword>
<sequence>MKEQVLVSIIVPVYNSGLYLSDCLNSISHQTYKTYELILINDGSTDNSVEIIKNFIRGNSHVRVVLIDLAQNVGQSAARNKGIQNALGKYLLFVDSDDTISSDCLERMVGLAEREQLNMVIGENVIIGENVRYVKVGFNDEIIRDNVTILRLFTEFRWYNPAWNKLVRTDVIKQNNLYFKEGYIFEDELWSFLLAINLQSMGVIRAPLYNYYIRSNSTMANNQNLKRWLGLQKILPDFKVYITNANLLTNLFVSRFFLLKLVTVINGLEANNYISAKNFKYLRKLNYVNLFFLYKKGFLTIRELIAYLYLNLPEWISYAYYKMIRFYINIK</sequence>
<dbReference type="Gene3D" id="3.90.550.10">
    <property type="entry name" value="Spore Coat Polysaccharide Biosynthesis Protein SpsA, Chain A"/>
    <property type="match status" value="1"/>
</dbReference>
<evidence type="ECO:0000313" key="5">
    <source>
        <dbReference type="Proteomes" id="UP000616346"/>
    </source>
</evidence>
<comment type="caution">
    <text evidence="4">The sequence shown here is derived from an EMBL/GenBank/DDBJ whole genome shotgun (WGS) entry which is preliminary data.</text>
</comment>
<dbReference type="SUPFAM" id="SSF53448">
    <property type="entry name" value="Nucleotide-diphospho-sugar transferases"/>
    <property type="match status" value="1"/>
</dbReference>
<dbReference type="PANTHER" id="PTHR22916">
    <property type="entry name" value="GLYCOSYLTRANSFERASE"/>
    <property type="match status" value="1"/>
</dbReference>
<dbReference type="InterPro" id="IPR001173">
    <property type="entry name" value="Glyco_trans_2-like"/>
</dbReference>
<name>A0ABR8VF75_9BACT</name>
<evidence type="ECO:0000259" key="3">
    <source>
        <dbReference type="Pfam" id="PF00535"/>
    </source>
</evidence>
<dbReference type="EMBL" id="JACSPQ010000061">
    <property type="protein sequence ID" value="MBD8003443.1"/>
    <property type="molecule type" value="Genomic_DNA"/>
</dbReference>
<dbReference type="CDD" id="cd00761">
    <property type="entry name" value="Glyco_tranf_GTA_type"/>
    <property type="match status" value="1"/>
</dbReference>
<evidence type="ECO:0000256" key="1">
    <source>
        <dbReference type="ARBA" id="ARBA00022676"/>
    </source>
</evidence>
<evidence type="ECO:0000256" key="2">
    <source>
        <dbReference type="ARBA" id="ARBA00022679"/>
    </source>
</evidence>
<feature type="domain" description="Glycosyltransferase 2-like" evidence="3">
    <location>
        <begin position="8"/>
        <end position="137"/>
    </location>
</feature>
<dbReference type="Proteomes" id="UP000616346">
    <property type="component" value="Unassembled WGS sequence"/>
</dbReference>
<dbReference type="InterPro" id="IPR029044">
    <property type="entry name" value="Nucleotide-diphossugar_trans"/>
</dbReference>
<keyword evidence="5" id="KW-1185">Reference proteome</keyword>
<dbReference type="Pfam" id="PF00535">
    <property type="entry name" value="Glycos_transf_2"/>
    <property type="match status" value="1"/>
</dbReference>
<reference evidence="4 5" key="1">
    <citation type="submission" date="2020-08" db="EMBL/GenBank/DDBJ databases">
        <title>A Genomic Blueprint of the Chicken Gut Microbiome.</title>
        <authorList>
            <person name="Gilroy R."/>
            <person name="Ravi A."/>
            <person name="Getino M."/>
            <person name="Pursley I."/>
            <person name="Horton D.L."/>
            <person name="Alikhan N.-F."/>
            <person name="Baker D."/>
            <person name="Gharbi K."/>
            <person name="Hall N."/>
            <person name="Watson M."/>
            <person name="Adriaenssens E.M."/>
            <person name="Foster-Nyarko E."/>
            <person name="Jarju S."/>
            <person name="Secka A."/>
            <person name="Antonio M."/>
            <person name="Oren A."/>
            <person name="Chaudhuri R."/>
            <person name="La Ragione R.M."/>
            <person name="Hildebrand F."/>
            <person name="Pallen M.J."/>
        </authorList>
    </citation>
    <scope>NUCLEOTIDE SEQUENCE [LARGE SCALE GENOMIC DNA]</scope>
    <source>
        <strain evidence="4 5">Sa1YUN3</strain>
    </source>
</reference>
<gene>
    <name evidence="4" type="ORF">H9626_14760</name>
</gene>
<protein>
    <submittedName>
        <fullName evidence="4">Glycosyltransferase</fullName>
    </submittedName>
</protein>
<evidence type="ECO:0000313" key="4">
    <source>
        <dbReference type="EMBL" id="MBD8003443.1"/>
    </source>
</evidence>
<keyword evidence="1" id="KW-0328">Glycosyltransferase</keyword>
<accession>A0ABR8VF75</accession>
<organism evidence="4 5">
    <name type="scientific">Phocaeicola faecium</name>
    <dbReference type="NCBI Taxonomy" id="2762213"/>
    <lineage>
        <taxon>Bacteria</taxon>
        <taxon>Pseudomonadati</taxon>
        <taxon>Bacteroidota</taxon>
        <taxon>Bacteroidia</taxon>
        <taxon>Bacteroidales</taxon>
        <taxon>Bacteroidaceae</taxon>
        <taxon>Phocaeicola</taxon>
    </lineage>
</organism>
<dbReference type="PANTHER" id="PTHR22916:SF51">
    <property type="entry name" value="GLYCOSYLTRANSFERASE EPSH-RELATED"/>
    <property type="match status" value="1"/>
</dbReference>